<feature type="chain" id="PRO_5043050777" description="Secreted protein" evidence="1">
    <location>
        <begin position="21"/>
        <end position="203"/>
    </location>
</feature>
<keyword evidence="1" id="KW-0732">Signal</keyword>
<evidence type="ECO:0000256" key="1">
    <source>
        <dbReference type="SAM" id="SignalP"/>
    </source>
</evidence>
<gene>
    <name evidence="2" type="ORF">QBC37DRAFT_400149</name>
</gene>
<dbReference type="EMBL" id="MU858102">
    <property type="protein sequence ID" value="KAK4213911.1"/>
    <property type="molecule type" value="Genomic_DNA"/>
</dbReference>
<reference evidence="2" key="1">
    <citation type="journal article" date="2023" name="Mol. Phylogenet. Evol.">
        <title>Genome-scale phylogeny and comparative genomics of the fungal order Sordariales.</title>
        <authorList>
            <person name="Hensen N."/>
            <person name="Bonometti L."/>
            <person name="Westerberg I."/>
            <person name="Brannstrom I.O."/>
            <person name="Guillou S."/>
            <person name="Cros-Aarteil S."/>
            <person name="Calhoun S."/>
            <person name="Haridas S."/>
            <person name="Kuo A."/>
            <person name="Mondo S."/>
            <person name="Pangilinan J."/>
            <person name="Riley R."/>
            <person name="LaButti K."/>
            <person name="Andreopoulos B."/>
            <person name="Lipzen A."/>
            <person name="Chen C."/>
            <person name="Yan M."/>
            <person name="Daum C."/>
            <person name="Ng V."/>
            <person name="Clum A."/>
            <person name="Steindorff A."/>
            <person name="Ohm R.A."/>
            <person name="Martin F."/>
            <person name="Silar P."/>
            <person name="Natvig D.O."/>
            <person name="Lalanne C."/>
            <person name="Gautier V."/>
            <person name="Ament-Velasquez S.L."/>
            <person name="Kruys A."/>
            <person name="Hutchinson M.I."/>
            <person name="Powell A.J."/>
            <person name="Barry K."/>
            <person name="Miller A.N."/>
            <person name="Grigoriev I.V."/>
            <person name="Debuchy R."/>
            <person name="Gladieux P."/>
            <person name="Hiltunen Thoren M."/>
            <person name="Johannesson H."/>
        </authorList>
    </citation>
    <scope>NUCLEOTIDE SEQUENCE</scope>
    <source>
        <strain evidence="2">PSN293</strain>
    </source>
</reference>
<accession>A0AAN6Y822</accession>
<proteinExistence type="predicted"/>
<comment type="caution">
    <text evidence="2">The sequence shown here is derived from an EMBL/GenBank/DDBJ whole genome shotgun (WGS) entry which is preliminary data.</text>
</comment>
<dbReference type="AlphaFoldDB" id="A0AAN6Y822"/>
<sequence>MRSLSILTGILALNLNTILGFEITIYDGVDLCSAESNTKYRIISDASDQECFNFEQPVNNWANCAQFENGGNTGPVACDSNPFIPKSIRVKNNLTGRDHPCEFYSQPDCPGSAANVAYEGCYTPTIETIRSFKCHWDQLDETPDVSIEANLACRSGMSGNVCANDCECGCTGQNMNCNAGNTSATCNDETKKNCETYCVCANP</sequence>
<organism evidence="2 3">
    <name type="scientific">Rhypophila decipiens</name>
    <dbReference type="NCBI Taxonomy" id="261697"/>
    <lineage>
        <taxon>Eukaryota</taxon>
        <taxon>Fungi</taxon>
        <taxon>Dikarya</taxon>
        <taxon>Ascomycota</taxon>
        <taxon>Pezizomycotina</taxon>
        <taxon>Sordariomycetes</taxon>
        <taxon>Sordariomycetidae</taxon>
        <taxon>Sordariales</taxon>
        <taxon>Naviculisporaceae</taxon>
        <taxon>Rhypophila</taxon>
    </lineage>
</organism>
<reference evidence="2" key="2">
    <citation type="submission" date="2023-05" db="EMBL/GenBank/DDBJ databases">
        <authorList>
            <consortium name="Lawrence Berkeley National Laboratory"/>
            <person name="Steindorff A."/>
            <person name="Hensen N."/>
            <person name="Bonometti L."/>
            <person name="Westerberg I."/>
            <person name="Brannstrom I.O."/>
            <person name="Guillou S."/>
            <person name="Cros-Aarteil S."/>
            <person name="Calhoun S."/>
            <person name="Haridas S."/>
            <person name="Kuo A."/>
            <person name="Mondo S."/>
            <person name="Pangilinan J."/>
            <person name="Riley R."/>
            <person name="Labutti K."/>
            <person name="Andreopoulos B."/>
            <person name="Lipzen A."/>
            <person name="Chen C."/>
            <person name="Yanf M."/>
            <person name="Daum C."/>
            <person name="Ng V."/>
            <person name="Clum A."/>
            <person name="Ohm R."/>
            <person name="Martin F."/>
            <person name="Silar P."/>
            <person name="Natvig D."/>
            <person name="Lalanne C."/>
            <person name="Gautier V."/>
            <person name="Ament-Velasquez S.L."/>
            <person name="Kruys A."/>
            <person name="Hutchinson M.I."/>
            <person name="Powell A.J."/>
            <person name="Barry K."/>
            <person name="Miller A.N."/>
            <person name="Grigoriev I.V."/>
            <person name="Debuchy R."/>
            <person name="Gladieux P."/>
            <person name="Thoren M.H."/>
            <person name="Johannesson H."/>
        </authorList>
    </citation>
    <scope>NUCLEOTIDE SEQUENCE</scope>
    <source>
        <strain evidence="2">PSN293</strain>
    </source>
</reference>
<evidence type="ECO:0008006" key="4">
    <source>
        <dbReference type="Google" id="ProtNLM"/>
    </source>
</evidence>
<keyword evidence="3" id="KW-1185">Reference proteome</keyword>
<feature type="signal peptide" evidence="1">
    <location>
        <begin position="1"/>
        <end position="20"/>
    </location>
</feature>
<name>A0AAN6Y822_9PEZI</name>
<protein>
    <recommendedName>
        <fullName evidence="4">Secreted protein</fullName>
    </recommendedName>
</protein>
<evidence type="ECO:0000313" key="2">
    <source>
        <dbReference type="EMBL" id="KAK4213911.1"/>
    </source>
</evidence>
<dbReference type="Proteomes" id="UP001301769">
    <property type="component" value="Unassembled WGS sequence"/>
</dbReference>
<evidence type="ECO:0000313" key="3">
    <source>
        <dbReference type="Proteomes" id="UP001301769"/>
    </source>
</evidence>